<dbReference type="Proteomes" id="UP000666915">
    <property type="component" value="Unassembled WGS sequence"/>
</dbReference>
<organism evidence="4 5">
    <name type="scientific">Actinomadura nitritigenes</name>
    <dbReference type="NCBI Taxonomy" id="134602"/>
    <lineage>
        <taxon>Bacteria</taxon>
        <taxon>Bacillati</taxon>
        <taxon>Actinomycetota</taxon>
        <taxon>Actinomycetes</taxon>
        <taxon>Streptosporangiales</taxon>
        <taxon>Thermomonosporaceae</taxon>
        <taxon>Actinomadura</taxon>
    </lineage>
</organism>
<keyword evidence="5" id="KW-1185">Reference proteome</keyword>
<dbReference type="InterPro" id="IPR036291">
    <property type="entry name" value="NAD(P)-bd_dom_sf"/>
</dbReference>
<keyword evidence="2" id="KW-0560">Oxidoreductase</keyword>
<dbReference type="SUPFAM" id="SSF50129">
    <property type="entry name" value="GroES-like"/>
    <property type="match status" value="1"/>
</dbReference>
<sequence length="323" mass="32739">MRAVYVEQFGPPEALRVQDADPPSPAPGQVVVAVEVAGVVFGDVLVRSGRYPSPLPYVPGLEVGGRVVRTGRGTDPSLRGKRVAATTSGMHGGYAELAVADAGGVFEVPDGLPLKEAVPVFQAGAVAAGMMTAIRVGPEDTVLVTAAAGRIGSLLVQMCRQAGARQVIAAAGSPEKLAAASLDGADALIDYTDPDWAGKVTAATGGRGADVVFDAVGGAVREQALLAARPTAGRIAVYGATSGDAAIDSLTVGRLGLSVVGALGIAFSRPEAEQRGHARHALQLAAAGELRPRIHATYPLERAADAHTALEQRATIGAVLLTP</sequence>
<comment type="caution">
    <text evidence="4">The sequence shown here is derived from an EMBL/GenBank/DDBJ whole genome shotgun (WGS) entry which is preliminary data.</text>
</comment>
<feature type="domain" description="Enoyl reductase (ER)" evidence="3">
    <location>
        <begin position="10"/>
        <end position="321"/>
    </location>
</feature>
<dbReference type="SMART" id="SM00829">
    <property type="entry name" value="PKS_ER"/>
    <property type="match status" value="1"/>
</dbReference>
<dbReference type="InterPro" id="IPR013154">
    <property type="entry name" value="ADH-like_N"/>
</dbReference>
<dbReference type="SUPFAM" id="SSF51735">
    <property type="entry name" value="NAD(P)-binding Rossmann-fold domains"/>
    <property type="match status" value="1"/>
</dbReference>
<reference evidence="4 5" key="1">
    <citation type="submission" date="2021-03" db="EMBL/GenBank/DDBJ databases">
        <authorList>
            <person name="Kanchanasin P."/>
            <person name="Saeng-In P."/>
            <person name="Phongsopitanun W."/>
            <person name="Yuki M."/>
            <person name="Kudo T."/>
            <person name="Ohkuma M."/>
            <person name="Tanasupawat S."/>
        </authorList>
    </citation>
    <scope>NUCLEOTIDE SEQUENCE [LARGE SCALE GENOMIC DNA]</scope>
    <source>
        <strain evidence="4 5">L46</strain>
    </source>
</reference>
<protein>
    <submittedName>
        <fullName evidence="4">Zinc-binding dehydrogenase</fullName>
    </submittedName>
</protein>
<dbReference type="RefSeq" id="WP_208273678.1">
    <property type="nucleotide sequence ID" value="NZ_BAAAGM010000073.1"/>
</dbReference>
<evidence type="ECO:0000256" key="1">
    <source>
        <dbReference type="ARBA" id="ARBA00022857"/>
    </source>
</evidence>
<dbReference type="EMBL" id="JAGEOK010000054">
    <property type="protein sequence ID" value="MBO2444847.1"/>
    <property type="molecule type" value="Genomic_DNA"/>
</dbReference>
<dbReference type="Gene3D" id="3.40.50.720">
    <property type="entry name" value="NAD(P)-binding Rossmann-like Domain"/>
    <property type="match status" value="1"/>
</dbReference>
<evidence type="ECO:0000259" key="3">
    <source>
        <dbReference type="SMART" id="SM00829"/>
    </source>
</evidence>
<evidence type="ECO:0000313" key="4">
    <source>
        <dbReference type="EMBL" id="MBO2444847.1"/>
    </source>
</evidence>
<dbReference type="Gene3D" id="3.90.180.10">
    <property type="entry name" value="Medium-chain alcohol dehydrogenases, catalytic domain"/>
    <property type="match status" value="1"/>
</dbReference>
<dbReference type="Pfam" id="PF08240">
    <property type="entry name" value="ADH_N"/>
    <property type="match status" value="1"/>
</dbReference>
<dbReference type="InterPro" id="IPR013149">
    <property type="entry name" value="ADH-like_C"/>
</dbReference>
<gene>
    <name evidence="4" type="ORF">J4557_45805</name>
</gene>
<dbReference type="InterPro" id="IPR011032">
    <property type="entry name" value="GroES-like_sf"/>
</dbReference>
<accession>A0ABS3RG46</accession>
<dbReference type="PANTHER" id="PTHR48106">
    <property type="entry name" value="QUINONE OXIDOREDUCTASE PIG3-RELATED"/>
    <property type="match status" value="1"/>
</dbReference>
<name>A0ABS3RG46_9ACTN</name>
<evidence type="ECO:0000256" key="2">
    <source>
        <dbReference type="ARBA" id="ARBA00023002"/>
    </source>
</evidence>
<dbReference type="InterPro" id="IPR020843">
    <property type="entry name" value="ER"/>
</dbReference>
<evidence type="ECO:0000313" key="5">
    <source>
        <dbReference type="Proteomes" id="UP000666915"/>
    </source>
</evidence>
<dbReference type="Pfam" id="PF00107">
    <property type="entry name" value="ADH_zinc_N"/>
    <property type="match status" value="1"/>
</dbReference>
<proteinExistence type="predicted"/>
<keyword evidence="1" id="KW-0521">NADP</keyword>